<evidence type="ECO:0000313" key="1">
    <source>
        <dbReference type="EMBL" id="JAD35352.1"/>
    </source>
</evidence>
<accession>A0A0A8ZKG5</accession>
<dbReference type="AlphaFoldDB" id="A0A0A8ZKG5"/>
<dbReference type="EMBL" id="GBRH01262543">
    <property type="protein sequence ID" value="JAD35352.1"/>
    <property type="molecule type" value="Transcribed_RNA"/>
</dbReference>
<protein>
    <submittedName>
        <fullName evidence="1">Uncharacterized protein</fullName>
    </submittedName>
</protein>
<name>A0A0A8ZKG5_ARUDO</name>
<organism evidence="1">
    <name type="scientific">Arundo donax</name>
    <name type="common">Giant reed</name>
    <name type="synonym">Donax arundinaceus</name>
    <dbReference type="NCBI Taxonomy" id="35708"/>
    <lineage>
        <taxon>Eukaryota</taxon>
        <taxon>Viridiplantae</taxon>
        <taxon>Streptophyta</taxon>
        <taxon>Embryophyta</taxon>
        <taxon>Tracheophyta</taxon>
        <taxon>Spermatophyta</taxon>
        <taxon>Magnoliopsida</taxon>
        <taxon>Liliopsida</taxon>
        <taxon>Poales</taxon>
        <taxon>Poaceae</taxon>
        <taxon>PACMAD clade</taxon>
        <taxon>Arundinoideae</taxon>
        <taxon>Arundineae</taxon>
        <taxon>Arundo</taxon>
    </lineage>
</organism>
<reference evidence="1" key="1">
    <citation type="submission" date="2014-09" db="EMBL/GenBank/DDBJ databases">
        <authorList>
            <person name="Magalhaes I.L.F."/>
            <person name="Oliveira U."/>
            <person name="Santos F.R."/>
            <person name="Vidigal T.H.D.A."/>
            <person name="Brescovit A.D."/>
            <person name="Santos A.J."/>
        </authorList>
    </citation>
    <scope>NUCLEOTIDE SEQUENCE</scope>
    <source>
        <tissue evidence="1">Shoot tissue taken approximately 20 cm above the soil surface</tissue>
    </source>
</reference>
<sequence>MYAPSLFGTLVAFYSHRERTNLPNCPSISKFIVSSASKGR</sequence>
<reference evidence="1" key="2">
    <citation type="journal article" date="2015" name="Data Brief">
        <title>Shoot transcriptome of the giant reed, Arundo donax.</title>
        <authorList>
            <person name="Barrero R.A."/>
            <person name="Guerrero F.D."/>
            <person name="Moolhuijzen P."/>
            <person name="Goolsby J.A."/>
            <person name="Tidwell J."/>
            <person name="Bellgard S.E."/>
            <person name="Bellgard M.I."/>
        </authorList>
    </citation>
    <scope>NUCLEOTIDE SEQUENCE</scope>
    <source>
        <tissue evidence="1">Shoot tissue taken approximately 20 cm above the soil surface</tissue>
    </source>
</reference>
<proteinExistence type="predicted"/>